<organism evidence="1 2">
    <name type="scientific">Isoalcanivorax pacificus W11-5</name>
    <dbReference type="NCBI Taxonomy" id="391936"/>
    <lineage>
        <taxon>Bacteria</taxon>
        <taxon>Pseudomonadati</taxon>
        <taxon>Pseudomonadota</taxon>
        <taxon>Gammaproteobacteria</taxon>
        <taxon>Oceanospirillales</taxon>
        <taxon>Alcanivoracaceae</taxon>
        <taxon>Isoalcanivorax</taxon>
    </lineage>
</organism>
<gene>
    <name evidence="1" type="ORF">S7S_04950</name>
</gene>
<dbReference type="RefSeq" id="WP_008739587.1">
    <property type="nucleotide sequence ID" value="NZ_CP004387.1"/>
</dbReference>
<sequence>MMPNEFGTARGALVTTYDKPLLKALIWQGRHNDVLPEEEVLAIYERNWDFAGLLATPDAAELDFIHTLGQRHRSWLATATLAA</sequence>
<dbReference type="KEGG" id="apac:S7S_04950"/>
<dbReference type="AlphaFoldDB" id="A0A0B4XL43"/>
<reference evidence="1 2" key="1">
    <citation type="journal article" date="2012" name="J. Bacteriol.">
        <title>Genome sequence of an alkane-degrading bacterium, Alcanivorax pacificus type strain W11-5, isolated from deep sea sediment.</title>
        <authorList>
            <person name="Lai Q."/>
            <person name="Shao Z."/>
        </authorList>
    </citation>
    <scope>NUCLEOTIDE SEQUENCE [LARGE SCALE GENOMIC DNA]</scope>
    <source>
        <strain evidence="1 2">W11-5</strain>
    </source>
</reference>
<dbReference type="HOGENOM" id="CLU_2535159_0_0_6"/>
<protein>
    <submittedName>
        <fullName evidence="1">Uncharacterized protein</fullName>
    </submittedName>
</protein>
<name>A0A0B4XL43_9GAMM</name>
<dbReference type="EMBL" id="CP004387">
    <property type="protein sequence ID" value="AJD47410.1"/>
    <property type="molecule type" value="Genomic_DNA"/>
</dbReference>
<proteinExistence type="predicted"/>
<dbReference type="OrthoDB" id="6370192at2"/>
<dbReference type="Proteomes" id="UP000006764">
    <property type="component" value="Chromosome"/>
</dbReference>
<keyword evidence="2" id="KW-1185">Reference proteome</keyword>
<dbReference type="STRING" id="391936.S7S_04950"/>
<evidence type="ECO:0000313" key="2">
    <source>
        <dbReference type="Proteomes" id="UP000006764"/>
    </source>
</evidence>
<evidence type="ECO:0000313" key="1">
    <source>
        <dbReference type="EMBL" id="AJD47410.1"/>
    </source>
</evidence>
<accession>A0A0B4XL43</accession>